<dbReference type="InterPro" id="IPR036880">
    <property type="entry name" value="Kunitz_BPTI_sf"/>
</dbReference>
<evidence type="ECO:0000259" key="2">
    <source>
        <dbReference type="PROSITE" id="PS50279"/>
    </source>
</evidence>
<dbReference type="Pfam" id="PF00014">
    <property type="entry name" value="Kunitz_BPTI"/>
    <property type="match status" value="1"/>
</dbReference>
<name>A0A6G5A7S4_RHIMP</name>
<dbReference type="PROSITE" id="PS50279">
    <property type="entry name" value="BPTI_KUNITZ_2"/>
    <property type="match status" value="1"/>
</dbReference>
<dbReference type="SMART" id="SM00131">
    <property type="entry name" value="KU"/>
    <property type="match status" value="1"/>
</dbReference>
<accession>A0A6G5A7S4</accession>
<proteinExistence type="predicted"/>
<organism evidence="3">
    <name type="scientific">Rhipicephalus microplus</name>
    <name type="common">Cattle tick</name>
    <name type="synonym">Boophilus microplus</name>
    <dbReference type="NCBI Taxonomy" id="6941"/>
    <lineage>
        <taxon>Eukaryota</taxon>
        <taxon>Metazoa</taxon>
        <taxon>Ecdysozoa</taxon>
        <taxon>Arthropoda</taxon>
        <taxon>Chelicerata</taxon>
        <taxon>Arachnida</taxon>
        <taxon>Acari</taxon>
        <taxon>Parasitiformes</taxon>
        <taxon>Ixodida</taxon>
        <taxon>Ixodoidea</taxon>
        <taxon>Ixodidae</taxon>
        <taxon>Rhipicephalinae</taxon>
        <taxon>Rhipicephalus</taxon>
        <taxon>Boophilus</taxon>
    </lineage>
</organism>
<protein>
    <submittedName>
        <fullName evidence="3">Putative bpti/kunitz family of serine protease inhibitor</fullName>
    </submittedName>
</protein>
<dbReference type="Gene3D" id="4.10.410.10">
    <property type="entry name" value="Pancreatic trypsin inhibitor Kunitz domain"/>
    <property type="match status" value="1"/>
</dbReference>
<reference evidence="3" key="1">
    <citation type="submission" date="2020-03" db="EMBL/GenBank/DDBJ databases">
        <title>A transcriptome and proteome of the tick Rhipicephalus microplus shaped by the genetic composition of its hosts and developmental stage.</title>
        <authorList>
            <person name="Garcia G.R."/>
            <person name="Ribeiro J.M.C."/>
            <person name="Maruyama S.R."/>
            <person name="Gardinasse L.G."/>
            <person name="Nelson K."/>
            <person name="Ferreira B.R."/>
            <person name="Andrade T.G."/>
            <person name="Santos I.K.F.M."/>
        </authorList>
    </citation>
    <scope>NUCLEOTIDE SEQUENCE</scope>
    <source>
        <strain evidence="3">NSGR</strain>
        <tissue evidence="3">Salivary glands</tissue>
    </source>
</reference>
<dbReference type="EMBL" id="GIKN01003963">
    <property type="protein sequence ID" value="NIE46236.1"/>
    <property type="molecule type" value="Transcribed_RNA"/>
</dbReference>
<dbReference type="SUPFAM" id="SSF57362">
    <property type="entry name" value="BPTI-like"/>
    <property type="match status" value="1"/>
</dbReference>
<sequence>MAPPPDQYPPLKEEDPDKRPDKCLLQYDSGVCEAIKRSKVWFYSTTYGACMPFTYYGCKGTKTGFHLAKNVRKNANLMSALKNTAIKDGANDTSLRPQKYTFMLRTLDSDFKGVCVLRSR</sequence>
<evidence type="ECO:0000313" key="3">
    <source>
        <dbReference type="EMBL" id="NIE46236.1"/>
    </source>
</evidence>
<feature type="compositionally biased region" description="Basic and acidic residues" evidence="1">
    <location>
        <begin position="11"/>
        <end position="21"/>
    </location>
</feature>
<dbReference type="GO" id="GO:0004867">
    <property type="term" value="F:serine-type endopeptidase inhibitor activity"/>
    <property type="evidence" value="ECO:0007669"/>
    <property type="project" value="InterPro"/>
</dbReference>
<evidence type="ECO:0000256" key="1">
    <source>
        <dbReference type="SAM" id="MobiDB-lite"/>
    </source>
</evidence>
<feature type="region of interest" description="Disordered" evidence="1">
    <location>
        <begin position="1"/>
        <end position="21"/>
    </location>
</feature>
<dbReference type="CDD" id="cd00109">
    <property type="entry name" value="Kunitz-type"/>
    <property type="match status" value="1"/>
</dbReference>
<feature type="domain" description="BPTI/Kunitz inhibitor" evidence="2">
    <location>
        <begin position="23"/>
        <end position="75"/>
    </location>
</feature>
<dbReference type="AlphaFoldDB" id="A0A6G5A7S4"/>
<dbReference type="InterPro" id="IPR002223">
    <property type="entry name" value="Kunitz_BPTI"/>
</dbReference>